<feature type="repeat" description="TPR" evidence="1">
    <location>
        <begin position="82"/>
        <end position="115"/>
    </location>
</feature>
<reference evidence="2" key="2">
    <citation type="submission" date="2025-08" db="UniProtKB">
        <authorList>
            <consortium name="Ensembl"/>
        </authorList>
    </citation>
    <scope>IDENTIFICATION</scope>
</reference>
<protein>
    <recommendedName>
        <fullName evidence="4">Tetratricopeptide repeat protein 32</fullName>
    </recommendedName>
</protein>
<dbReference type="PROSITE" id="PS50005">
    <property type="entry name" value="TPR"/>
    <property type="match status" value="1"/>
</dbReference>
<dbReference type="PANTHER" id="PTHR47059">
    <property type="entry name" value="TETRATRICOPEPTIDE REPEAT PROTEIN 32"/>
    <property type="match status" value="1"/>
</dbReference>
<dbReference type="Proteomes" id="UP000694580">
    <property type="component" value="Chromosome 14"/>
</dbReference>
<dbReference type="InterPro" id="IPR011990">
    <property type="entry name" value="TPR-like_helical_dom_sf"/>
</dbReference>
<dbReference type="AlphaFoldDB" id="A0AAY4EVR6"/>
<evidence type="ECO:0000313" key="2">
    <source>
        <dbReference type="Ensembl" id="ENSDCDP00010061356.1"/>
    </source>
</evidence>
<keyword evidence="1" id="KW-0802">TPR repeat</keyword>
<keyword evidence="3" id="KW-1185">Reference proteome</keyword>
<evidence type="ECO:0008006" key="4">
    <source>
        <dbReference type="Google" id="ProtNLM"/>
    </source>
</evidence>
<accession>A0AAY4EVR6</accession>
<dbReference type="GeneTree" id="ENSGT00390000011905"/>
<dbReference type="Pfam" id="PF00515">
    <property type="entry name" value="TPR_1"/>
    <property type="match status" value="1"/>
</dbReference>
<dbReference type="Ensembl" id="ENSDCDT00010072124.1">
    <property type="protein sequence ID" value="ENSDCDP00010061356.1"/>
    <property type="gene ID" value="ENSDCDG00010033895.1"/>
</dbReference>
<evidence type="ECO:0000256" key="1">
    <source>
        <dbReference type="PROSITE-ProRule" id="PRU00339"/>
    </source>
</evidence>
<dbReference type="RefSeq" id="XP_028858635.1">
    <property type="nucleotide sequence ID" value="XM_029002802.1"/>
</dbReference>
<name>A0AAY4EVR6_9TELE</name>
<evidence type="ECO:0000313" key="3">
    <source>
        <dbReference type="Proteomes" id="UP000694580"/>
    </source>
</evidence>
<reference evidence="2 3" key="1">
    <citation type="submission" date="2020-06" db="EMBL/GenBank/DDBJ databases">
        <authorList>
            <consortium name="Wellcome Sanger Institute Data Sharing"/>
        </authorList>
    </citation>
    <scope>NUCLEOTIDE SEQUENCE [LARGE SCALE GENOMIC DNA]</scope>
</reference>
<dbReference type="InterPro" id="IPR019734">
    <property type="entry name" value="TPR_rpt"/>
</dbReference>
<proteinExistence type="predicted"/>
<gene>
    <name evidence="2" type="primary">TTC32</name>
</gene>
<dbReference type="GeneID" id="114803305"/>
<dbReference type="SUPFAM" id="SSF48452">
    <property type="entry name" value="TPR-like"/>
    <property type="match status" value="1"/>
</dbReference>
<sequence length="137" mass="15860">MEKEAEDILQQAHVEFGQKNFTRAEALYSRFISACAAQPRKCDAGDLSVALNNRGQIKYLRVDFYEAMEDHTAAVEADGEFEVPYYNRGLILYRLGFFEDAERDFKKALELNVNFEDAKLSLQQTIKDKEEKMNRGY</sequence>
<reference evidence="2" key="3">
    <citation type="submission" date="2025-09" db="UniProtKB">
        <authorList>
            <consortium name="Ensembl"/>
        </authorList>
    </citation>
    <scope>IDENTIFICATION</scope>
</reference>
<dbReference type="PANTHER" id="PTHR47059:SF1">
    <property type="entry name" value="TETRATRICOPEPTIDE REPEAT PROTEIN 32"/>
    <property type="match status" value="1"/>
</dbReference>
<organism evidence="2 3">
    <name type="scientific">Denticeps clupeoides</name>
    <name type="common">denticle herring</name>
    <dbReference type="NCBI Taxonomy" id="299321"/>
    <lineage>
        <taxon>Eukaryota</taxon>
        <taxon>Metazoa</taxon>
        <taxon>Chordata</taxon>
        <taxon>Craniata</taxon>
        <taxon>Vertebrata</taxon>
        <taxon>Euteleostomi</taxon>
        <taxon>Actinopterygii</taxon>
        <taxon>Neopterygii</taxon>
        <taxon>Teleostei</taxon>
        <taxon>Clupei</taxon>
        <taxon>Clupeiformes</taxon>
        <taxon>Denticipitoidei</taxon>
        <taxon>Denticipitidae</taxon>
        <taxon>Denticeps</taxon>
    </lineage>
</organism>
<dbReference type="SMART" id="SM00028">
    <property type="entry name" value="TPR"/>
    <property type="match status" value="3"/>
</dbReference>
<dbReference type="Gene3D" id="1.25.40.10">
    <property type="entry name" value="Tetratricopeptide repeat domain"/>
    <property type="match status" value="1"/>
</dbReference>